<protein>
    <recommendedName>
        <fullName evidence="4">NIPSNAP protein</fullName>
    </recommendedName>
</protein>
<comment type="caution">
    <text evidence="2">The sequence shown here is derived from an EMBL/GenBank/DDBJ whole genome shotgun (WGS) entry which is preliminary data.</text>
</comment>
<sequence>MEAIYQRCSACYTTSRRSRLSAIIANLMLVVALAFPNQVRSQAPKIPVYLEVTMYKVTQGKTEAYLNLVRNYGLRIYEAMVRDNTIQGWYFYEVVMSPENKQPYDFIGVKVTTRFSDMIDNSNSLKEYYNKIKGPKEPAFEQIFGQLQEYRFPVRKEIFIHRAGLDPKTPVSKFVQIDFMKPMAGKREEYVRMESQVFYPIHQERIKIGALTDWALYEKFLPFTNNAEFDFVTANFFDNPAAIIDPKYEEAFNNIPNNIDFIRLSGQIDQTRTLVRSDIWKLVMHADQLSVRK</sequence>
<evidence type="ECO:0000256" key="1">
    <source>
        <dbReference type="SAM" id="Phobius"/>
    </source>
</evidence>
<evidence type="ECO:0000313" key="2">
    <source>
        <dbReference type="EMBL" id="MCF1713867.1"/>
    </source>
</evidence>
<feature type="transmembrane region" description="Helical" evidence="1">
    <location>
        <begin position="20"/>
        <end position="39"/>
    </location>
</feature>
<evidence type="ECO:0008006" key="4">
    <source>
        <dbReference type="Google" id="ProtNLM"/>
    </source>
</evidence>
<name>A0ABS9BE54_9BACT</name>
<keyword evidence="1" id="KW-0812">Transmembrane</keyword>
<organism evidence="2 3">
    <name type="scientific">Flavihumibacter fluminis</name>
    <dbReference type="NCBI Taxonomy" id="2909236"/>
    <lineage>
        <taxon>Bacteria</taxon>
        <taxon>Pseudomonadati</taxon>
        <taxon>Bacteroidota</taxon>
        <taxon>Chitinophagia</taxon>
        <taxon>Chitinophagales</taxon>
        <taxon>Chitinophagaceae</taxon>
        <taxon>Flavihumibacter</taxon>
    </lineage>
</organism>
<dbReference type="EMBL" id="JAKEVY010000001">
    <property type="protein sequence ID" value="MCF1713867.1"/>
    <property type="molecule type" value="Genomic_DNA"/>
</dbReference>
<evidence type="ECO:0000313" key="3">
    <source>
        <dbReference type="Proteomes" id="UP001200145"/>
    </source>
</evidence>
<gene>
    <name evidence="2" type="ORF">L0U88_04385</name>
</gene>
<accession>A0ABS9BE54</accession>
<keyword evidence="1" id="KW-0472">Membrane</keyword>
<dbReference type="Proteomes" id="UP001200145">
    <property type="component" value="Unassembled WGS sequence"/>
</dbReference>
<keyword evidence="1" id="KW-1133">Transmembrane helix</keyword>
<keyword evidence="3" id="KW-1185">Reference proteome</keyword>
<reference evidence="2 3" key="1">
    <citation type="submission" date="2022-01" db="EMBL/GenBank/DDBJ databases">
        <title>Flavihumibacter sp. nov., isolated from sediment of a river.</title>
        <authorList>
            <person name="Liu H."/>
        </authorList>
    </citation>
    <scope>NUCLEOTIDE SEQUENCE [LARGE SCALE GENOMIC DNA]</scope>
    <source>
        <strain evidence="2 3">RY-1</strain>
    </source>
</reference>
<dbReference type="RefSeq" id="WP_234864394.1">
    <property type="nucleotide sequence ID" value="NZ_JAKEVY010000001.1"/>
</dbReference>
<proteinExistence type="predicted"/>